<dbReference type="Proteomes" id="UP000593565">
    <property type="component" value="Unassembled WGS sequence"/>
</dbReference>
<name>A0A7J6B581_AMEME</name>
<reference evidence="1 2" key="1">
    <citation type="submission" date="2020-02" db="EMBL/GenBank/DDBJ databases">
        <title>A chromosome-scale genome assembly of the black bullhead catfish (Ameiurus melas).</title>
        <authorList>
            <person name="Wen M."/>
            <person name="Zham M."/>
            <person name="Cabau C."/>
            <person name="Klopp C."/>
            <person name="Donnadieu C."/>
            <person name="Roques C."/>
            <person name="Bouchez O."/>
            <person name="Lampietro C."/>
            <person name="Jouanno E."/>
            <person name="Herpin A."/>
            <person name="Louis A."/>
            <person name="Berthelot C."/>
            <person name="Parey E."/>
            <person name="Roest-Crollius H."/>
            <person name="Braasch I."/>
            <person name="Postlethwait J."/>
            <person name="Robinson-Rechavi M."/>
            <person name="Echchiki A."/>
            <person name="Begum T."/>
            <person name="Montfort J."/>
            <person name="Schartl M."/>
            <person name="Bobe J."/>
            <person name="Guiguen Y."/>
        </authorList>
    </citation>
    <scope>NUCLEOTIDE SEQUENCE [LARGE SCALE GENOMIC DNA]</scope>
    <source>
        <strain evidence="1">M_S1</strain>
        <tissue evidence="1">Blood</tissue>
    </source>
</reference>
<accession>A0A7J6B581</accession>
<comment type="caution">
    <text evidence="1">The sequence shown here is derived from an EMBL/GenBank/DDBJ whole genome shotgun (WGS) entry which is preliminary data.</text>
</comment>
<dbReference type="AlphaFoldDB" id="A0A7J6B581"/>
<dbReference type="EMBL" id="JAAGNN010000005">
    <property type="protein sequence ID" value="KAF4089539.1"/>
    <property type="molecule type" value="Genomic_DNA"/>
</dbReference>
<organism evidence="1 2">
    <name type="scientific">Ameiurus melas</name>
    <name type="common">Black bullhead</name>
    <name type="synonym">Silurus melas</name>
    <dbReference type="NCBI Taxonomy" id="219545"/>
    <lineage>
        <taxon>Eukaryota</taxon>
        <taxon>Metazoa</taxon>
        <taxon>Chordata</taxon>
        <taxon>Craniata</taxon>
        <taxon>Vertebrata</taxon>
        <taxon>Euteleostomi</taxon>
        <taxon>Actinopterygii</taxon>
        <taxon>Neopterygii</taxon>
        <taxon>Teleostei</taxon>
        <taxon>Ostariophysi</taxon>
        <taxon>Siluriformes</taxon>
        <taxon>Ictaluridae</taxon>
        <taxon>Ameiurus</taxon>
    </lineage>
</organism>
<sequence length="54" mass="5837">MDYSYNAILVGMGTLVNHCGLDEDLGQTIAVIPCCFLPAEPCRNSTLSLFPSMN</sequence>
<protein>
    <submittedName>
        <fullName evidence="1">Uncharacterized protein</fullName>
    </submittedName>
</protein>
<evidence type="ECO:0000313" key="1">
    <source>
        <dbReference type="EMBL" id="KAF4089539.1"/>
    </source>
</evidence>
<gene>
    <name evidence="1" type="ORF">AMELA_G00068080</name>
</gene>
<evidence type="ECO:0000313" key="2">
    <source>
        <dbReference type="Proteomes" id="UP000593565"/>
    </source>
</evidence>
<proteinExistence type="predicted"/>
<keyword evidence="2" id="KW-1185">Reference proteome</keyword>